<dbReference type="SUPFAM" id="SSF51011">
    <property type="entry name" value="Glycosyl hydrolase domain"/>
    <property type="match status" value="1"/>
</dbReference>
<dbReference type="Proteomes" id="UP000053825">
    <property type="component" value="Unassembled WGS sequence"/>
</dbReference>
<feature type="binding site" evidence="15">
    <location>
        <position position="26"/>
    </location>
    <ligand>
        <name>[4Fe-4S] cluster</name>
        <dbReference type="ChEBI" id="CHEBI:49883"/>
        <label>1</label>
    </ligand>
</feature>
<evidence type="ECO:0000256" key="13">
    <source>
        <dbReference type="ARBA" id="ARBA00023180"/>
    </source>
</evidence>
<evidence type="ECO:0000259" key="17">
    <source>
        <dbReference type="PROSITE" id="PS51448"/>
    </source>
</evidence>
<keyword evidence="14" id="KW-0326">Glycosidase</keyword>
<feature type="domain" description="P-type" evidence="17">
    <location>
        <begin position="362"/>
        <end position="416"/>
    </location>
</feature>
<keyword evidence="9 15" id="KW-0408">Iron</keyword>
<dbReference type="Pfam" id="PF13802">
    <property type="entry name" value="Gal_mutarotas_2"/>
    <property type="match status" value="1"/>
</dbReference>
<dbReference type="InterPro" id="IPR019591">
    <property type="entry name" value="Mrp/NBP35_ATP-bd"/>
</dbReference>
<dbReference type="Pfam" id="PF01055">
    <property type="entry name" value="Glyco_hydro_31_2nd"/>
    <property type="match status" value="1"/>
</dbReference>
<dbReference type="Gene3D" id="2.60.40.1760">
    <property type="entry name" value="glycosyl hydrolase (family 31)"/>
    <property type="match status" value="1"/>
</dbReference>
<dbReference type="FunFam" id="2.60.40.1180:FF:000001">
    <property type="entry name" value="Maltase-glucoamylase, intestinal"/>
    <property type="match status" value="1"/>
</dbReference>
<evidence type="ECO:0000256" key="8">
    <source>
        <dbReference type="ARBA" id="ARBA00022840"/>
    </source>
</evidence>
<dbReference type="CDD" id="cd00111">
    <property type="entry name" value="Trefoil"/>
    <property type="match status" value="1"/>
</dbReference>
<feature type="binding site" evidence="15">
    <location>
        <begin position="66"/>
        <end position="73"/>
    </location>
    <ligand>
        <name>ATP</name>
        <dbReference type="ChEBI" id="CHEBI:30616"/>
    </ligand>
</feature>
<keyword evidence="10 15" id="KW-0411">Iron-sulfur</keyword>
<name>A0A0L7R0H2_9HYME</name>
<comment type="similarity">
    <text evidence="2">Belongs to the glycosyl hydrolase 31 family.</text>
</comment>
<gene>
    <name evidence="18" type="ORF">WH47_01510</name>
</gene>
<comment type="function">
    <text evidence="15">Component of the cytosolic iron-sulfur (Fe/S) protein assembly (CIA) machinery. Required for maturation of extramitochondrial Fe-S proteins. The NUBP1-NUBP2 heterotetramer forms a Fe-S scaffold complex, mediating the de novo assembly of an Fe-S cluster and its transfer to target apoproteins.</text>
</comment>
<dbReference type="Pfam" id="PF21365">
    <property type="entry name" value="Glyco_hydro_31_3rd"/>
    <property type="match status" value="1"/>
</dbReference>
<dbReference type="CDD" id="cd14752">
    <property type="entry name" value="GH31_N"/>
    <property type="match status" value="1"/>
</dbReference>
<dbReference type="InterPro" id="IPR048395">
    <property type="entry name" value="Glyco_hydro_31_C"/>
</dbReference>
<dbReference type="PANTHER" id="PTHR22762">
    <property type="entry name" value="ALPHA-GLUCOSIDASE"/>
    <property type="match status" value="1"/>
</dbReference>
<evidence type="ECO:0000256" key="4">
    <source>
        <dbReference type="ARBA" id="ARBA00022490"/>
    </source>
</evidence>
<dbReference type="InterPro" id="IPR033756">
    <property type="entry name" value="YlxH/NBP35"/>
</dbReference>
<dbReference type="CDD" id="cd02037">
    <property type="entry name" value="Mrp_NBP35"/>
    <property type="match status" value="1"/>
</dbReference>
<dbReference type="GO" id="GO:0016226">
    <property type="term" value="P:iron-sulfur cluster assembly"/>
    <property type="evidence" value="ECO:0007669"/>
    <property type="project" value="UniProtKB-UniRule"/>
</dbReference>
<accession>A0A0L7R0H2</accession>
<dbReference type="HAMAP" id="MF_03038">
    <property type="entry name" value="NUBP1"/>
    <property type="match status" value="1"/>
</dbReference>
<dbReference type="SUPFAM" id="SSF74650">
    <property type="entry name" value="Galactose mutarotase-like"/>
    <property type="match status" value="1"/>
</dbReference>
<comment type="similarity">
    <text evidence="15">Belongs to the Mrp/NBP35 ATP-binding proteins family. NUBP1/NBP35 subfamily.</text>
</comment>
<keyword evidence="8 15" id="KW-0067">ATP-binding</keyword>
<keyword evidence="11" id="KW-0472">Membrane</keyword>
<keyword evidence="7" id="KW-0378">Hydrolase</keyword>
<dbReference type="Pfam" id="PF10609">
    <property type="entry name" value="ParA"/>
    <property type="match status" value="1"/>
</dbReference>
<keyword evidence="6 15" id="KW-0547">Nucleotide-binding</keyword>
<dbReference type="InterPro" id="IPR027417">
    <property type="entry name" value="P-loop_NTPase"/>
</dbReference>
<dbReference type="InterPro" id="IPR017957">
    <property type="entry name" value="P_trefoil_CS"/>
</dbReference>
<evidence type="ECO:0000256" key="1">
    <source>
        <dbReference type="ARBA" id="ARBA00004308"/>
    </source>
</evidence>
<dbReference type="PANTHER" id="PTHR22762:SF131">
    <property type="entry name" value="GLYCOSIDE HYDROLASE FAMILY 31 N-TERMINAL DOMAIN-CONTAINING PROTEIN"/>
    <property type="match status" value="1"/>
</dbReference>
<dbReference type="HAMAP" id="MF_02040">
    <property type="entry name" value="Mrp_NBP35"/>
    <property type="match status" value="1"/>
</dbReference>
<dbReference type="Gene3D" id="3.20.20.80">
    <property type="entry name" value="Glycosidases"/>
    <property type="match status" value="1"/>
</dbReference>
<keyword evidence="3 15" id="KW-0004">4Fe-4S</keyword>
<dbReference type="CDD" id="cd06602">
    <property type="entry name" value="GH31_MGAM_SI_GAA"/>
    <property type="match status" value="1"/>
</dbReference>
<reference evidence="18 19" key="1">
    <citation type="submission" date="2015-07" db="EMBL/GenBank/DDBJ databases">
        <title>The genome of Habropoda laboriosa.</title>
        <authorList>
            <person name="Pan H."/>
            <person name="Kapheim K."/>
        </authorList>
    </citation>
    <scope>NUCLEOTIDE SEQUENCE [LARGE SCALE GENOMIC DNA]</scope>
    <source>
        <strain evidence="18">0110345459</strain>
    </source>
</reference>
<protein>
    <recommendedName>
        <fullName evidence="15">Cytosolic Fe-S cluster assembly factor NUBP1 homolog</fullName>
    </recommendedName>
</protein>
<dbReference type="Gene3D" id="3.40.50.300">
    <property type="entry name" value="P-loop containing nucleotide triphosphate hydrolases"/>
    <property type="match status" value="1"/>
</dbReference>
<comment type="caution">
    <text evidence="15 16">Lacks conserved residue(s) required for the propagation of feature annotation.</text>
</comment>
<dbReference type="SUPFAM" id="SSF52540">
    <property type="entry name" value="P-loop containing nucleoside triphosphate hydrolases"/>
    <property type="match status" value="1"/>
</dbReference>
<keyword evidence="5 15" id="KW-0479">Metal-binding</keyword>
<evidence type="ECO:0000256" key="12">
    <source>
        <dbReference type="ARBA" id="ARBA00023157"/>
    </source>
</evidence>
<dbReference type="GO" id="GO:0051539">
    <property type="term" value="F:4 iron, 4 sulfur cluster binding"/>
    <property type="evidence" value="ECO:0007669"/>
    <property type="project" value="UniProtKB-UniRule"/>
</dbReference>
<dbReference type="SUPFAM" id="SSF51445">
    <property type="entry name" value="(Trans)glycosidases"/>
    <property type="match status" value="1"/>
</dbReference>
<dbReference type="AlphaFoldDB" id="A0A0L7R0H2"/>
<feature type="binding site" evidence="15">
    <location>
        <position position="12"/>
    </location>
    <ligand>
        <name>[4Fe-4S] cluster</name>
        <dbReference type="ChEBI" id="CHEBI:49883"/>
        <label>1</label>
    </ligand>
</feature>
<evidence type="ECO:0000256" key="15">
    <source>
        <dbReference type="HAMAP-Rule" id="MF_03038"/>
    </source>
</evidence>
<evidence type="ECO:0000256" key="3">
    <source>
        <dbReference type="ARBA" id="ARBA00022485"/>
    </source>
</evidence>
<keyword evidence="13" id="KW-0325">Glycoprotein</keyword>
<dbReference type="GO" id="GO:0030246">
    <property type="term" value="F:carbohydrate binding"/>
    <property type="evidence" value="ECO:0007669"/>
    <property type="project" value="InterPro"/>
</dbReference>
<dbReference type="EMBL" id="KQ414670">
    <property type="protein sequence ID" value="KOC64342.1"/>
    <property type="molecule type" value="Genomic_DNA"/>
</dbReference>
<evidence type="ECO:0000256" key="14">
    <source>
        <dbReference type="ARBA" id="ARBA00023295"/>
    </source>
</evidence>
<dbReference type="SMART" id="SM00018">
    <property type="entry name" value="PD"/>
    <property type="match status" value="1"/>
</dbReference>
<dbReference type="InterPro" id="IPR044913">
    <property type="entry name" value="P_trefoil_dom_sf"/>
</dbReference>
<dbReference type="Gene3D" id="2.60.40.1180">
    <property type="entry name" value="Golgi alpha-mannosidase II"/>
    <property type="match status" value="2"/>
</dbReference>
<dbReference type="Pfam" id="PF00088">
    <property type="entry name" value="Trefoil"/>
    <property type="match status" value="1"/>
</dbReference>
<proteinExistence type="inferred from homology"/>
<dbReference type="InterPro" id="IPR011013">
    <property type="entry name" value="Gal_mutarotase_sf_dom"/>
</dbReference>
<evidence type="ECO:0000256" key="11">
    <source>
        <dbReference type="ARBA" id="ARBA00023136"/>
    </source>
</evidence>
<dbReference type="InterPro" id="IPR000322">
    <property type="entry name" value="Glyco_hydro_31_TIM"/>
</dbReference>
<dbReference type="InterPro" id="IPR017853">
    <property type="entry name" value="GH"/>
</dbReference>
<keyword evidence="4 15" id="KW-0963">Cytoplasm</keyword>
<dbReference type="GO" id="GO:0046872">
    <property type="term" value="F:metal ion binding"/>
    <property type="evidence" value="ECO:0007669"/>
    <property type="project" value="UniProtKB-KW"/>
</dbReference>
<dbReference type="InterPro" id="IPR030459">
    <property type="entry name" value="Glyco_hydro_31_CS"/>
</dbReference>
<comment type="cofactor">
    <cofactor evidence="15">
        <name>[4Fe-4S] cluster</name>
        <dbReference type="ChEBI" id="CHEBI:49883"/>
    </cofactor>
    <text evidence="15">Binds 4 [4Fe-4S] clusters per heterotetramer. Contains two stable clusters in the N-termini of NUBP1 and two labile, bridging clusters between subunits of the NUBP1-NUBP2 heterotetramer.</text>
</comment>
<evidence type="ECO:0000256" key="10">
    <source>
        <dbReference type="ARBA" id="ARBA00023014"/>
    </source>
</evidence>
<evidence type="ECO:0000313" key="19">
    <source>
        <dbReference type="Proteomes" id="UP000053825"/>
    </source>
</evidence>
<evidence type="ECO:0000256" key="7">
    <source>
        <dbReference type="ARBA" id="ARBA00022801"/>
    </source>
</evidence>
<keyword evidence="12" id="KW-1015">Disulfide bond</keyword>
<dbReference type="GO" id="GO:0005737">
    <property type="term" value="C:cytoplasm"/>
    <property type="evidence" value="ECO:0007669"/>
    <property type="project" value="UniProtKB-SubCell"/>
</dbReference>
<feature type="binding site" evidence="15">
    <location>
        <position position="35"/>
    </location>
    <ligand>
        <name>[4Fe-4S] cluster</name>
        <dbReference type="ChEBI" id="CHEBI:49883"/>
        <label>1</label>
    </ligand>
</feature>
<comment type="subcellular location">
    <subcellularLocation>
        <location evidence="15">Cytoplasm</location>
    </subcellularLocation>
    <subcellularLocation>
        <location evidence="1">Endomembrane system</location>
    </subcellularLocation>
</comment>
<dbReference type="GO" id="GO:0005975">
    <property type="term" value="P:carbohydrate metabolic process"/>
    <property type="evidence" value="ECO:0007669"/>
    <property type="project" value="InterPro"/>
</dbReference>
<organism evidence="18 19">
    <name type="scientific">Habropoda laboriosa</name>
    <dbReference type="NCBI Taxonomy" id="597456"/>
    <lineage>
        <taxon>Eukaryota</taxon>
        <taxon>Metazoa</taxon>
        <taxon>Ecdysozoa</taxon>
        <taxon>Arthropoda</taxon>
        <taxon>Hexapoda</taxon>
        <taxon>Insecta</taxon>
        <taxon>Pterygota</taxon>
        <taxon>Neoptera</taxon>
        <taxon>Endopterygota</taxon>
        <taxon>Hymenoptera</taxon>
        <taxon>Apocrita</taxon>
        <taxon>Aculeata</taxon>
        <taxon>Apoidea</taxon>
        <taxon>Anthophila</taxon>
        <taxon>Apidae</taxon>
        <taxon>Habropoda</taxon>
    </lineage>
</organism>
<dbReference type="GO" id="GO:0004558">
    <property type="term" value="F:alpha-1,4-glucosidase activity"/>
    <property type="evidence" value="ECO:0007669"/>
    <property type="project" value="TreeGrafter"/>
</dbReference>
<dbReference type="FunFam" id="2.60.40.1180:FF:000005">
    <property type="entry name" value="Maltase-glucoamylase, intestinal"/>
    <property type="match status" value="1"/>
</dbReference>
<evidence type="ECO:0000256" key="2">
    <source>
        <dbReference type="ARBA" id="ARBA00007806"/>
    </source>
</evidence>
<evidence type="ECO:0000256" key="6">
    <source>
        <dbReference type="ARBA" id="ARBA00022741"/>
    </source>
</evidence>
<evidence type="ECO:0000313" key="18">
    <source>
        <dbReference type="EMBL" id="KOC64342.1"/>
    </source>
</evidence>
<dbReference type="PROSITE" id="PS00025">
    <property type="entry name" value="P_TREFOIL_1"/>
    <property type="match status" value="1"/>
</dbReference>
<evidence type="ECO:0000256" key="5">
    <source>
        <dbReference type="ARBA" id="ARBA00022723"/>
    </source>
</evidence>
<evidence type="ECO:0000256" key="16">
    <source>
        <dbReference type="PROSITE-ProRule" id="PRU00779"/>
    </source>
</evidence>
<evidence type="ECO:0000256" key="9">
    <source>
        <dbReference type="ARBA" id="ARBA00023004"/>
    </source>
</evidence>
<sequence>MADIPSDAPQHCPGTESQDAGKASACAGCPNQTICASGDAKQPDPNISLVKERLSTVKNKLLVVSGKGGVGKSTITSLVSRFLAASNPDINVAVLDIDICGPSQPRVLGAIGEQVHQSGSGWSPVYIEDNLSLMSIGFLLESPSDAVIWRGPKKNGMIRQFLSEVDWGMLDYLILDTPPGTSDEHLSVTSYLKDAGITGAIIVTTPQQIALLDVRKEIDFCRKVNVPILGVIENMSIFVCPKSTTGGGRTMAKDLGIEFLGSVPLDPLLARCCDEGKNFLTEIPDSPTVLTLQEIIQMVFMGQGKCIIIEKYEINIISGKDNDSLQDINYKLINASVTLTNKGKFEYDIAFVETVFKIPDIIQCDNIPWELRFDCHPEDGVSKFSCTSRGCCWNPANKEIYIAKPSLDYPYCYYSKDWSIYKYENFSKEGNDFSGFLKQMKSSYYKNDLPIIKVESSTVDDSILRVKMYDPLKKRYEPPWPLRTNPKPFSQQNVNAKYKFDIDNIKPGFKVQRTSDDTVIFDSISVGGFIFADQFLQISGLLPTHNIYGIGEHRASLKLNTEWQTFTLFNRDQPPTENGNLYGSHPFYLVMENSGKSHGVLFLNSNAMDVMLQPSPAITFRTIGGIFDIYFLLGPSPADVIKQYSTIVGKPFLPPYWSLGFHLCRYGYGSLEKTREVWNRTIAAGIPFDTQWNDLDYMDKNNDFTYNLNKFKDLPRFVNEIHSRGMHYIPLIDAGVSGSECNGTYLPYDEGVKDDIFIKDEATGRPFVGKVWNFVSTVWPDFTNPKTQNYYLRMMNNTYDSFAYDGAWIDMNEPSNFYDGLKQGCSRNKLDYPVYVPNVAGGILASKTVCMNAKHYLGFHYDLHNTYGTSHAIATNYALKKIRQKRPFIISRATWVGHGHYAGHWTGDVYSTWHDLKMSIPALLSLNFYQIPMVGADICGFNGNTTTPLCNRWMQLGAFYPFSRNHNSDDTIEQDPVAMGDLVIKSSKRALTIRYWLLPYLYTLFFRAHQFGETVARPLFFEFSNDSSTYDIDTQFLWGSSLMIVPVLEENKIEVTAYLPRGVWYNIYTKEPIFALGLHYTLNAPLDTIPLMIRGGSILPAQKPADTTTNSRKNNFELLIALDDEKTAKGELYWDDGDSLDSFEKGQFTWLFFTVKNNTLSSSKAKQSSFNEKIILHKIQIWGITSNVSRVFLNDCEIRFKYDNKTNCLNGNNLQVDLRQKFWFSWIYANK</sequence>
<dbReference type="InterPro" id="IPR028601">
    <property type="entry name" value="NUBP1/Nbp35"/>
</dbReference>
<dbReference type="GO" id="GO:0140663">
    <property type="term" value="F:ATP-dependent FeS chaperone activity"/>
    <property type="evidence" value="ECO:0007669"/>
    <property type="project" value="InterPro"/>
</dbReference>
<dbReference type="InterPro" id="IPR025887">
    <property type="entry name" value="Glyco_hydro_31_N_dom"/>
</dbReference>
<comment type="subunit">
    <text evidence="15">Heterotetramer of 2 NUBP1 and 2 NUBP2 chains.</text>
</comment>
<keyword evidence="19" id="KW-1185">Reference proteome</keyword>
<feature type="binding site" evidence="15">
    <location>
        <position position="29"/>
    </location>
    <ligand>
        <name>[4Fe-4S] cluster</name>
        <dbReference type="ChEBI" id="CHEBI:49883"/>
        <label>1</label>
    </ligand>
</feature>
<dbReference type="GO" id="GO:0005524">
    <property type="term" value="F:ATP binding"/>
    <property type="evidence" value="ECO:0007669"/>
    <property type="project" value="UniProtKB-KW"/>
</dbReference>
<dbReference type="OrthoDB" id="1741334at2759"/>
<dbReference type="InterPro" id="IPR000808">
    <property type="entry name" value="Mrp-like_CS"/>
</dbReference>
<dbReference type="InterPro" id="IPR000519">
    <property type="entry name" value="P_trefoil_dom"/>
</dbReference>
<dbReference type="STRING" id="597456.A0A0L7R0H2"/>
<dbReference type="Gene3D" id="4.10.110.10">
    <property type="entry name" value="Spasmolytic Protein, domain 1"/>
    <property type="match status" value="1"/>
</dbReference>
<dbReference type="GO" id="GO:0012505">
    <property type="term" value="C:endomembrane system"/>
    <property type="evidence" value="ECO:0007669"/>
    <property type="project" value="UniProtKB-SubCell"/>
</dbReference>
<dbReference type="InterPro" id="IPR013780">
    <property type="entry name" value="Glyco_hydro_b"/>
</dbReference>
<dbReference type="PROSITE" id="PS51448">
    <property type="entry name" value="P_TREFOIL_2"/>
    <property type="match status" value="1"/>
</dbReference>
<dbReference type="PROSITE" id="PS01215">
    <property type="entry name" value="MRP"/>
    <property type="match status" value="1"/>
</dbReference>
<dbReference type="PROSITE" id="PS00707">
    <property type="entry name" value="GLYCOSYL_HYDROL_F31_2"/>
    <property type="match status" value="1"/>
</dbReference>